<accession>A0A061H856</accession>
<evidence type="ECO:0008006" key="5">
    <source>
        <dbReference type="Google" id="ProtNLM"/>
    </source>
</evidence>
<dbReference type="SUPFAM" id="SSF47616">
    <property type="entry name" value="GST C-terminal domain-like"/>
    <property type="match status" value="1"/>
</dbReference>
<proteinExistence type="predicted"/>
<reference evidence="3 4" key="1">
    <citation type="journal article" date="2013" name="Plant Cell">
        <title>The transition from a phytopathogenic smut ancestor to an anamorphic biocontrol agent deciphered by comparative whole-genome analysis.</title>
        <authorList>
            <person name="Lefebvre F."/>
            <person name="Joly D.L."/>
            <person name="Labbe C."/>
            <person name="Teichmann B."/>
            <person name="Linning R."/>
            <person name="Belzile F."/>
            <person name="Bakkeren G."/>
            <person name="Belanger R.R."/>
        </authorList>
    </citation>
    <scope>NUCLEOTIDE SEQUENCE [LARGE SCALE GENOMIC DNA]</scope>
    <source>
        <strain evidence="3 4">PF-1</strain>
    </source>
</reference>
<gene>
    <name evidence="3" type="ORF">PFL1_04033</name>
</gene>
<dbReference type="RefSeq" id="XP_007879748.1">
    <property type="nucleotide sequence ID" value="XM_007881557.1"/>
</dbReference>
<dbReference type="EMBL" id="KE361635">
    <property type="protein sequence ID" value="EPQ28205.1"/>
    <property type="molecule type" value="Genomic_DNA"/>
</dbReference>
<evidence type="ECO:0000313" key="4">
    <source>
        <dbReference type="Proteomes" id="UP000053664"/>
    </source>
</evidence>
<dbReference type="GO" id="GO:0005737">
    <property type="term" value="C:cytoplasm"/>
    <property type="evidence" value="ECO:0007669"/>
    <property type="project" value="TreeGrafter"/>
</dbReference>
<dbReference type="PANTHER" id="PTHR43968">
    <property type="match status" value="1"/>
</dbReference>
<protein>
    <recommendedName>
        <fullName evidence="5">GST N-terminal domain-containing protein</fullName>
    </recommendedName>
</protein>
<dbReference type="InterPro" id="IPR010987">
    <property type="entry name" value="Glutathione-S-Trfase_C-like"/>
</dbReference>
<dbReference type="Proteomes" id="UP000053664">
    <property type="component" value="Unassembled WGS sequence"/>
</dbReference>
<dbReference type="Gene3D" id="1.20.1050.10">
    <property type="match status" value="1"/>
</dbReference>
<dbReference type="Gene3D" id="3.40.30.10">
    <property type="entry name" value="Glutaredoxin"/>
    <property type="match status" value="1"/>
</dbReference>
<dbReference type="InterPro" id="IPR050983">
    <property type="entry name" value="GST_Omega/HSP26"/>
</dbReference>
<dbReference type="HOGENOM" id="CLU_066075_0_0_1"/>
<dbReference type="InterPro" id="IPR036282">
    <property type="entry name" value="Glutathione-S-Trfase_C_sf"/>
</dbReference>
<dbReference type="Pfam" id="PF13409">
    <property type="entry name" value="GST_N_2"/>
    <property type="match status" value="1"/>
</dbReference>
<dbReference type="eggNOG" id="KOG0406">
    <property type="taxonomic scope" value="Eukaryota"/>
</dbReference>
<organism evidence="3 4">
    <name type="scientific">Pseudozyma flocculosa PF-1</name>
    <dbReference type="NCBI Taxonomy" id="1277687"/>
    <lineage>
        <taxon>Eukaryota</taxon>
        <taxon>Fungi</taxon>
        <taxon>Dikarya</taxon>
        <taxon>Basidiomycota</taxon>
        <taxon>Ustilaginomycotina</taxon>
        <taxon>Ustilaginomycetes</taxon>
        <taxon>Ustilaginales</taxon>
        <taxon>Ustilaginaceae</taxon>
        <taxon>Pseudozyma</taxon>
    </lineage>
</organism>
<dbReference type="SFLD" id="SFLDG00358">
    <property type="entry name" value="Main_(cytGST)"/>
    <property type="match status" value="1"/>
</dbReference>
<dbReference type="SFLD" id="SFLDS00019">
    <property type="entry name" value="Glutathione_Transferase_(cytos"/>
    <property type="match status" value="1"/>
</dbReference>
<dbReference type="GeneID" id="19318140"/>
<dbReference type="InterPro" id="IPR036249">
    <property type="entry name" value="Thioredoxin-like_sf"/>
</dbReference>
<dbReference type="KEGG" id="pfp:PFL1_04033"/>
<feature type="domain" description="GST N-terminal" evidence="1">
    <location>
        <begin position="5"/>
        <end position="89"/>
    </location>
</feature>
<dbReference type="OrthoDB" id="202840at2759"/>
<dbReference type="InterPro" id="IPR040079">
    <property type="entry name" value="Glutathione_S-Trfase"/>
</dbReference>
<evidence type="ECO:0000313" key="3">
    <source>
        <dbReference type="EMBL" id="EPQ28205.1"/>
    </source>
</evidence>
<dbReference type="PROSITE" id="PS50404">
    <property type="entry name" value="GST_NTER"/>
    <property type="match status" value="1"/>
</dbReference>
<feature type="domain" description="GST C-terminal" evidence="2">
    <location>
        <begin position="98"/>
        <end position="232"/>
    </location>
</feature>
<dbReference type="CDD" id="cd00570">
    <property type="entry name" value="GST_N_family"/>
    <property type="match status" value="1"/>
</dbReference>
<dbReference type="PANTHER" id="PTHR43968:SF6">
    <property type="entry name" value="GLUTATHIONE S-TRANSFERASE OMEGA"/>
    <property type="match status" value="1"/>
</dbReference>
<evidence type="ECO:0000259" key="1">
    <source>
        <dbReference type="PROSITE" id="PS50404"/>
    </source>
</evidence>
<name>A0A061H856_9BASI</name>
<dbReference type="SUPFAM" id="SSF52833">
    <property type="entry name" value="Thioredoxin-like"/>
    <property type="match status" value="1"/>
</dbReference>
<evidence type="ECO:0000259" key="2">
    <source>
        <dbReference type="PROSITE" id="PS50405"/>
    </source>
</evidence>
<dbReference type="PROSITE" id="PS50405">
    <property type="entry name" value="GST_CTER"/>
    <property type="match status" value="1"/>
</dbReference>
<sequence>MSQSHDLLLYTAKVCPYAHRTELALEESGAKYDTFQVDLANKPEWYAEKVNKASKVPTLVVDDKKPDQFNLPESMVIVEFVSDLFDPVSTGNTIHSKDPKVRADSRYIVERFAQLVVGSYMSAALKQDVVAFNELVQGLRTFNELILERSSQGPFIKGDKFTFADIGIAPIFGRILTVSKTNLFPSSADAAPIHELLEKDASLARVKTWWEAVSARPSWQKTYDEKLIVDMFTKRIQGAQQQAK</sequence>
<dbReference type="InterPro" id="IPR004045">
    <property type="entry name" value="Glutathione_S-Trfase_N"/>
</dbReference>
<dbReference type="AlphaFoldDB" id="A0A061H856"/>